<proteinExistence type="predicted"/>
<reference evidence="3 4" key="1">
    <citation type="submission" date="2013-12" db="EMBL/GenBank/DDBJ databases">
        <authorList>
            <person name="Formusa P.A."/>
            <person name="Habash M."/>
            <person name="Lee H."/>
            <person name="Trevors J.T."/>
        </authorList>
    </citation>
    <scope>NUCLEOTIDE SEQUENCE [LARGE SCALE GENOMIC DNA]</scope>
    <source>
        <strain evidence="3 4">PD30</strain>
    </source>
</reference>
<dbReference type="eggNOG" id="COG3409">
    <property type="taxonomic scope" value="Bacteria"/>
</dbReference>
<dbReference type="RefSeq" id="WP_033054445.1">
    <property type="nucleotide sequence ID" value="NZ_AZQQ01000061.1"/>
</dbReference>
<evidence type="ECO:0000313" key="3">
    <source>
        <dbReference type="EMBL" id="KDD70180.1"/>
    </source>
</evidence>
<dbReference type="InterPro" id="IPR036366">
    <property type="entry name" value="PGBDSf"/>
</dbReference>
<dbReference type="InterPro" id="IPR036365">
    <property type="entry name" value="PGBD-like_sf"/>
</dbReference>
<evidence type="ECO:0000259" key="2">
    <source>
        <dbReference type="Pfam" id="PF11860"/>
    </source>
</evidence>
<dbReference type="SUPFAM" id="SSF47090">
    <property type="entry name" value="PGBD-like"/>
    <property type="match status" value="1"/>
</dbReference>
<accession>A0A059L7X9</accession>
<dbReference type="AlphaFoldDB" id="A0A059L7X9"/>
<dbReference type="Pfam" id="PF11860">
    <property type="entry name" value="Muramidase"/>
    <property type="match status" value="1"/>
</dbReference>
<evidence type="ECO:0000313" key="4">
    <source>
        <dbReference type="Proteomes" id="UP000026739"/>
    </source>
</evidence>
<feature type="domain" description="N-acetylmuramidase" evidence="2">
    <location>
        <begin position="28"/>
        <end position="192"/>
    </location>
</feature>
<dbReference type="InterPro" id="IPR024408">
    <property type="entry name" value="Muramidase"/>
</dbReference>
<evidence type="ECO:0000259" key="1">
    <source>
        <dbReference type="Pfam" id="PF01471"/>
    </source>
</evidence>
<dbReference type="EMBL" id="AZQQ01000061">
    <property type="protein sequence ID" value="KDD70180.1"/>
    <property type="molecule type" value="Genomic_DNA"/>
</dbReference>
<dbReference type="Proteomes" id="UP000026739">
    <property type="component" value="Unassembled WGS sequence"/>
</dbReference>
<dbReference type="Pfam" id="PF01471">
    <property type="entry name" value="PG_binding_1"/>
    <property type="match status" value="1"/>
</dbReference>
<sequence>MSDEFKSHGAALDEEGLAQALDLAKVSAAQLWAVLAVETSGNGYFSDRRPKILYERHVFSRLTHHEFDAQHPDISSKTPGNYGASGAHQYDRLNLAMRLDRNAALQSTSWGLGQTMGFNFAQTNSANVEAMVKRMVASENDQLLCTIGELIGGGSVAALRAKDWANFARRYNGPNYAINNYDVRLSAAYQKFSYGGTPDLRIRMAQTYLTYLGWHPGPVDGIVGKQTRDAMNLFQAKEHLNITTVLDDETLACLRSRVEALPI</sequence>
<organism evidence="3 4">
    <name type="scientific">Pseudomonas mandelii PD30</name>
    <dbReference type="NCBI Taxonomy" id="1419583"/>
    <lineage>
        <taxon>Bacteria</taxon>
        <taxon>Pseudomonadati</taxon>
        <taxon>Pseudomonadota</taxon>
        <taxon>Gammaproteobacteria</taxon>
        <taxon>Pseudomonadales</taxon>
        <taxon>Pseudomonadaceae</taxon>
        <taxon>Pseudomonas</taxon>
    </lineage>
</organism>
<comment type="caution">
    <text evidence="3">The sequence shown here is derived from an EMBL/GenBank/DDBJ whole genome shotgun (WGS) entry which is preliminary data.</text>
</comment>
<name>A0A059L7X9_9PSED</name>
<feature type="domain" description="Peptidoglycan binding-like" evidence="1">
    <location>
        <begin position="202"/>
        <end position="254"/>
    </location>
</feature>
<gene>
    <name evidence="3" type="ORF">V466_02520</name>
</gene>
<protein>
    <submittedName>
        <fullName evidence="3">Peptidoglycan-binding protein</fullName>
    </submittedName>
</protein>
<dbReference type="InterPro" id="IPR002477">
    <property type="entry name" value="Peptidoglycan-bd-like"/>
</dbReference>
<dbReference type="Gene3D" id="1.10.101.10">
    <property type="entry name" value="PGBD-like superfamily/PGBD"/>
    <property type="match status" value="1"/>
</dbReference>